<sequence length="205" mass="22656">MMDSSAKSALKSANKSLPHLPRSRSSRMLRQRLSLASFKALPSVPSPESSVSSVDSIMDQTSIPSVEFDSGVIDFETDAKPTPTFKDASLPKHRDTVAGNSSRRTTNHCNITEFIDLVYDNAPPKSLALNGASSRQQLEEERLEDLQIAHKLSVANGNHYTTKLRRVRGVQVLELAPIGATNNNWLDIDYNAAWSEPYYQPISLD</sequence>
<accession>A0A642UVY7</accession>
<feature type="region of interest" description="Disordered" evidence="1">
    <location>
        <begin position="83"/>
        <end position="104"/>
    </location>
</feature>
<comment type="caution">
    <text evidence="2">The sequence shown here is derived from an EMBL/GenBank/DDBJ whole genome shotgun (WGS) entry which is preliminary data.</text>
</comment>
<dbReference type="GeneID" id="54779615"/>
<feature type="region of interest" description="Disordered" evidence="1">
    <location>
        <begin position="1"/>
        <end position="28"/>
    </location>
</feature>
<dbReference type="RefSeq" id="XP_034014194.1">
    <property type="nucleotide sequence ID" value="XM_034159268.1"/>
</dbReference>
<evidence type="ECO:0000256" key="1">
    <source>
        <dbReference type="SAM" id="MobiDB-lite"/>
    </source>
</evidence>
<name>A0A642UVY7_DIURU</name>
<organism evidence="2 3">
    <name type="scientific">Diutina rugosa</name>
    <name type="common">Yeast</name>
    <name type="synonym">Candida rugosa</name>
    <dbReference type="NCBI Taxonomy" id="5481"/>
    <lineage>
        <taxon>Eukaryota</taxon>
        <taxon>Fungi</taxon>
        <taxon>Dikarya</taxon>
        <taxon>Ascomycota</taxon>
        <taxon>Saccharomycotina</taxon>
        <taxon>Pichiomycetes</taxon>
        <taxon>Debaryomycetaceae</taxon>
        <taxon>Diutina</taxon>
    </lineage>
</organism>
<reference evidence="2 3" key="1">
    <citation type="submission" date="2019-07" db="EMBL/GenBank/DDBJ databases">
        <title>Genome assembly of two rare yeast pathogens: Diutina rugosa and Trichomonascus ciferrii.</title>
        <authorList>
            <person name="Mixao V."/>
            <person name="Saus E."/>
            <person name="Hansen A."/>
            <person name="Lass-Flor C."/>
            <person name="Gabaldon T."/>
        </authorList>
    </citation>
    <scope>NUCLEOTIDE SEQUENCE [LARGE SCALE GENOMIC DNA]</scope>
    <source>
        <strain evidence="2 3">CBS 613</strain>
    </source>
</reference>
<dbReference type="AlphaFoldDB" id="A0A642UVY7"/>
<keyword evidence="3" id="KW-1185">Reference proteome</keyword>
<evidence type="ECO:0000313" key="3">
    <source>
        <dbReference type="Proteomes" id="UP000449547"/>
    </source>
</evidence>
<evidence type="ECO:0000313" key="2">
    <source>
        <dbReference type="EMBL" id="KAA8906553.1"/>
    </source>
</evidence>
<proteinExistence type="predicted"/>
<dbReference type="VEuPathDB" id="FungiDB:DIURU_000962"/>
<feature type="compositionally biased region" description="Low complexity" evidence="1">
    <location>
        <begin position="1"/>
        <end position="20"/>
    </location>
</feature>
<gene>
    <name evidence="2" type="ORF">DIURU_000962</name>
</gene>
<dbReference type="EMBL" id="SWFT01000033">
    <property type="protein sequence ID" value="KAA8906553.1"/>
    <property type="molecule type" value="Genomic_DNA"/>
</dbReference>
<dbReference type="Proteomes" id="UP000449547">
    <property type="component" value="Unassembled WGS sequence"/>
</dbReference>
<protein>
    <submittedName>
        <fullName evidence="2">Uncharacterized protein</fullName>
    </submittedName>
</protein>